<evidence type="ECO:0000259" key="2">
    <source>
        <dbReference type="Pfam" id="PF13546"/>
    </source>
</evidence>
<dbReference type="KEGG" id="xoo:XOO3794"/>
<sequence length="719" mass="80720">MLPAAVSPEGAAIQQRHQTFHGSTSQLLPVKSYFPVQRGIVRRKCCTLTAEEWVARATLVFGNGLGMALDPTFFSLDNAIGRTWEDSVALDEPTKDLIRHCLSDDGDRPHGEDDLDDLQLVVSACDFLSRTGSGEIHWLSDDGKRFPEAVRKFLYQTSLYFHRRDSGLPMDFITSLVAYSKKTKSHVATLNYDNLLYQPMIKEEVLDGYNGALVDGFWKNGFAEDNLERKYGRDFGYYMHLHGSPLFVDRDDGDRDNSTVLQIIVSLCHYWKTFRPRGRAVLNRSLEVRFEQYGEVVAAALSHADRKQPAHWYLKGLLLPGGRKSVEPMAARVHPQNVRSAHQSMHHLVADADWSDQALLAAVAAQVLPTLSRKSAACHWIVDDTGFSKKGVHSVGVARQYCGRLGKTDNCQVAVSLSIANEHGSLPVGYRLYLPEQWAQDTVRRKKAGVPDQVVFQTKTALAMDQIDSALATGMAAGVVLADAAYGTETHWRDQLSERGLLYMVGVRSNTKVWWGSHQPAPMPPASPKGGRPRTRPMRDSAHAPISVHEVAQRLPARTYRQVSWRQGSDATLSSRFAAVRVRAAHNRQAHDEQWLLIEWPPGESEPRHYWFSTRPKQTPVKTLVATAQGRWRIERDYQELKSELGLHHYEGRNWRGFHHHASLCIAAYGFLMRERLRSKKNSVAFKMPAVSKSVRPRRSGPNATSPSQLDCHAGLRTG</sequence>
<dbReference type="AlphaFoldDB" id="Q5GW73"/>
<dbReference type="PANTHER" id="PTHR33627">
    <property type="entry name" value="TRANSPOSASE"/>
    <property type="match status" value="1"/>
</dbReference>
<feature type="region of interest" description="Disordered" evidence="1">
    <location>
        <begin position="690"/>
        <end position="719"/>
    </location>
</feature>
<evidence type="ECO:0000313" key="4">
    <source>
        <dbReference type="Proteomes" id="UP000006735"/>
    </source>
</evidence>
<accession>Q5GW73</accession>
<dbReference type="NCBIfam" id="NF033540">
    <property type="entry name" value="transpos_IS701"/>
    <property type="match status" value="1"/>
</dbReference>
<dbReference type="STRING" id="291331.XOO3794"/>
<proteinExistence type="predicted"/>
<evidence type="ECO:0000313" key="3">
    <source>
        <dbReference type="EMBL" id="AAW77048.1"/>
    </source>
</evidence>
<dbReference type="EMBL" id="AE013598">
    <property type="protein sequence ID" value="AAW77048.1"/>
    <property type="molecule type" value="Genomic_DNA"/>
</dbReference>
<keyword evidence="4" id="KW-1185">Reference proteome</keyword>
<dbReference type="InterPro" id="IPR038721">
    <property type="entry name" value="IS701-like_DDE_dom"/>
</dbReference>
<organism evidence="3 4">
    <name type="scientific">Xanthomonas oryzae pv. oryzae (strain KACC10331 / KXO85)</name>
    <dbReference type="NCBI Taxonomy" id="291331"/>
    <lineage>
        <taxon>Bacteria</taxon>
        <taxon>Pseudomonadati</taxon>
        <taxon>Pseudomonadota</taxon>
        <taxon>Gammaproteobacteria</taxon>
        <taxon>Lysobacterales</taxon>
        <taxon>Lysobacteraceae</taxon>
        <taxon>Xanthomonas</taxon>
    </lineage>
</organism>
<dbReference type="InterPro" id="IPR012337">
    <property type="entry name" value="RNaseH-like_sf"/>
</dbReference>
<dbReference type="Proteomes" id="UP000006735">
    <property type="component" value="Chromosome"/>
</dbReference>
<dbReference type="HOGENOM" id="CLU_384465_0_0_6"/>
<dbReference type="SUPFAM" id="SSF53098">
    <property type="entry name" value="Ribonuclease H-like"/>
    <property type="match status" value="1"/>
</dbReference>
<feature type="domain" description="Transposase IS701-like DDE" evidence="2">
    <location>
        <begin position="298"/>
        <end position="570"/>
    </location>
</feature>
<reference evidence="3 4" key="1">
    <citation type="journal article" date="2005" name="Nucleic Acids Res.">
        <title>The genome sequence of Xanthomonas oryzae pathovar oryzae KACC10331, the bacterial blight pathogen of rice.</title>
        <authorList>
            <person name="Lee B.M."/>
            <person name="Park Y.J."/>
            <person name="Park D.S."/>
            <person name="Kang H.W."/>
            <person name="Kim J.G."/>
            <person name="Song E.S."/>
            <person name="Park I.C."/>
            <person name="Yoon U.H."/>
            <person name="Hahn J.H."/>
            <person name="Koo B.S."/>
            <person name="Lee G.B."/>
            <person name="Kim H."/>
            <person name="Park H.S."/>
            <person name="Yoon K.O."/>
            <person name="Kim J.H."/>
            <person name="Jung C.H."/>
            <person name="Koh N.H."/>
            <person name="Seo J.S."/>
            <person name="Go S.J."/>
        </authorList>
    </citation>
    <scope>NUCLEOTIDE SEQUENCE [LARGE SCALE GENOMIC DNA]</scope>
    <source>
        <strain evidence="4">KACC10331 / KXO85</strain>
    </source>
</reference>
<protein>
    <submittedName>
        <fullName evidence="3">ISXo8 transposase</fullName>
    </submittedName>
</protein>
<evidence type="ECO:0000256" key="1">
    <source>
        <dbReference type="SAM" id="MobiDB-lite"/>
    </source>
</evidence>
<dbReference type="PANTHER" id="PTHR33627:SF1">
    <property type="entry name" value="TRANSPOSASE"/>
    <property type="match status" value="1"/>
</dbReference>
<feature type="region of interest" description="Disordered" evidence="1">
    <location>
        <begin position="516"/>
        <end position="540"/>
    </location>
</feature>
<gene>
    <name evidence="3" type="ordered locus">XOO3794</name>
</gene>
<dbReference type="InterPro" id="IPR039365">
    <property type="entry name" value="IS701-like"/>
</dbReference>
<name>Q5GW73_XANOR</name>
<dbReference type="Pfam" id="PF13546">
    <property type="entry name" value="DDE_5"/>
    <property type="match status" value="1"/>
</dbReference>